<dbReference type="STRING" id="767452.AVL62_09670"/>
<evidence type="ECO:0000313" key="3">
    <source>
        <dbReference type="EMBL" id="KUG51677.1"/>
    </source>
</evidence>
<dbReference type="SUPFAM" id="SSF52980">
    <property type="entry name" value="Restriction endonuclease-like"/>
    <property type="match status" value="1"/>
</dbReference>
<protein>
    <recommendedName>
        <fullName evidence="2">UPF0102 protein AVL62_09670</fullName>
    </recommendedName>
</protein>
<dbReference type="NCBIfam" id="NF009154">
    <property type="entry name" value="PRK12497.3-3"/>
    <property type="match status" value="1"/>
</dbReference>
<gene>
    <name evidence="3" type="ORF">AVL62_09670</name>
</gene>
<proteinExistence type="inferred from homology"/>
<evidence type="ECO:0000313" key="4">
    <source>
        <dbReference type="Proteomes" id="UP000054837"/>
    </source>
</evidence>
<dbReference type="EMBL" id="LQBL01000032">
    <property type="protein sequence ID" value="KUG51677.1"/>
    <property type="molecule type" value="Genomic_DNA"/>
</dbReference>
<dbReference type="Pfam" id="PF02021">
    <property type="entry name" value="UPF0102"/>
    <property type="match status" value="1"/>
</dbReference>
<dbReference type="AlphaFoldDB" id="A0A0W8I1T6"/>
<dbReference type="Proteomes" id="UP000054837">
    <property type="component" value="Unassembled WGS sequence"/>
</dbReference>
<dbReference type="GO" id="GO:0003676">
    <property type="term" value="F:nucleic acid binding"/>
    <property type="evidence" value="ECO:0007669"/>
    <property type="project" value="InterPro"/>
</dbReference>
<dbReference type="InterPro" id="IPR011856">
    <property type="entry name" value="tRNA_endonuc-like_dom_sf"/>
</dbReference>
<reference evidence="3 4" key="1">
    <citation type="submission" date="2015-12" db="EMBL/GenBank/DDBJ databases">
        <title>Serinicoccus chungangenesis strain CD08_5 genome sequencing and assembly.</title>
        <authorList>
            <person name="Chander A.M."/>
            <person name="Kaur G."/>
            <person name="Nair G.R."/>
            <person name="Dhawan D.K."/>
            <person name="Kochhar R.K."/>
            <person name="Mayilraj S."/>
            <person name="Bhadada S.K."/>
        </authorList>
    </citation>
    <scope>NUCLEOTIDE SEQUENCE [LARGE SCALE GENOMIC DNA]</scope>
    <source>
        <strain evidence="3 4">CD08_5</strain>
    </source>
</reference>
<comment type="caution">
    <text evidence="3">The sequence shown here is derived from an EMBL/GenBank/DDBJ whole genome shotgun (WGS) entry which is preliminary data.</text>
</comment>
<evidence type="ECO:0000256" key="1">
    <source>
        <dbReference type="ARBA" id="ARBA00006738"/>
    </source>
</evidence>
<dbReference type="Gene3D" id="3.40.1350.10">
    <property type="match status" value="1"/>
</dbReference>
<dbReference type="CDD" id="cd20736">
    <property type="entry name" value="PoNe_Nuclease"/>
    <property type="match status" value="1"/>
</dbReference>
<sequence length="120" mass="13705">MPWARAREIGDRGEELVCAHVRAMGWMVLERNWRCPEGELDVVAHDGHQLVFCEVKTRRSARFGEPVEAVGREKAHRLRRLAWAWLDAHGRRGADFRIDVFGLLSPSDAPTRLTHLRGVA</sequence>
<dbReference type="InterPro" id="IPR003509">
    <property type="entry name" value="UPF0102_YraN-like"/>
</dbReference>
<organism evidence="3 4">
    <name type="scientific">Serinicoccus chungangensis</name>
    <dbReference type="NCBI Taxonomy" id="767452"/>
    <lineage>
        <taxon>Bacteria</taxon>
        <taxon>Bacillati</taxon>
        <taxon>Actinomycetota</taxon>
        <taxon>Actinomycetes</taxon>
        <taxon>Micrococcales</taxon>
        <taxon>Ornithinimicrobiaceae</taxon>
        <taxon>Serinicoccus</taxon>
    </lineage>
</organism>
<name>A0A0W8I1T6_9MICO</name>
<comment type="similarity">
    <text evidence="1 2">Belongs to the UPF0102 family.</text>
</comment>
<accession>A0A0W8I1T6</accession>
<dbReference type="PANTHER" id="PTHR34039">
    <property type="entry name" value="UPF0102 PROTEIN YRAN"/>
    <property type="match status" value="1"/>
</dbReference>
<evidence type="ECO:0000256" key="2">
    <source>
        <dbReference type="HAMAP-Rule" id="MF_00048"/>
    </source>
</evidence>
<keyword evidence="4" id="KW-1185">Reference proteome</keyword>
<dbReference type="PANTHER" id="PTHR34039:SF1">
    <property type="entry name" value="UPF0102 PROTEIN YRAN"/>
    <property type="match status" value="1"/>
</dbReference>
<dbReference type="HAMAP" id="MF_00048">
    <property type="entry name" value="UPF0102"/>
    <property type="match status" value="1"/>
</dbReference>
<dbReference type="InterPro" id="IPR011335">
    <property type="entry name" value="Restrct_endonuc-II-like"/>
</dbReference>